<organism evidence="2 3">
    <name type="scientific">Puccinia sorghi</name>
    <dbReference type="NCBI Taxonomy" id="27349"/>
    <lineage>
        <taxon>Eukaryota</taxon>
        <taxon>Fungi</taxon>
        <taxon>Dikarya</taxon>
        <taxon>Basidiomycota</taxon>
        <taxon>Pucciniomycotina</taxon>
        <taxon>Pucciniomycetes</taxon>
        <taxon>Pucciniales</taxon>
        <taxon>Pucciniaceae</taxon>
        <taxon>Puccinia</taxon>
    </lineage>
</organism>
<proteinExistence type="predicted"/>
<evidence type="ECO:0000313" key="2">
    <source>
        <dbReference type="EMBL" id="KNZ53788.1"/>
    </source>
</evidence>
<comment type="caution">
    <text evidence="2">The sequence shown here is derived from an EMBL/GenBank/DDBJ whole genome shotgun (WGS) entry which is preliminary data.</text>
</comment>
<evidence type="ECO:0000313" key="3">
    <source>
        <dbReference type="Proteomes" id="UP000037035"/>
    </source>
</evidence>
<feature type="compositionally biased region" description="Basic residues" evidence="1">
    <location>
        <begin position="429"/>
        <end position="441"/>
    </location>
</feature>
<evidence type="ECO:0000256" key="1">
    <source>
        <dbReference type="SAM" id="MobiDB-lite"/>
    </source>
</evidence>
<accession>A0A0L6UZ24</accession>
<sequence>MILFSIFNVSPAVVTIYAVRLLLPDHYLCRSLLVQSLLSLMYSPSLTDDCGEHVMLVSQAPSGHAHLLEHAIATPLFLFHKPLHLMCIRALQDRRIVHRDGFACIVPNLGVLQHDQMSSYCKLTELLVDFCASYWPGDIYINNIANLNEDNENWGWWLGLAQGKMRTCSPITIFNHNKKTPGLWSPGLLLIFKALPACSAGVWLTLWMIKYLNPVYLDSLSMPSMPTSYPLICLDSTRWTFSEAHIGLEFSQGQVMTQLLMSENNGTVMLFSTFQTAEDHSIWGLLRSWLVENLKGMRFSTNQLISSCTRGPHQRLHHIRFYVNMLSGAHHAFMWVPHEMAPVESTRDITNGLCLNCKFSRGVKVRLRRKTKIKWKYGGVKSSLYSTRNTEMSFIYTERIDYVMLVTLRNVVECRKKLWKGVGREGVKEKKKKKKKQVRRKEKGEEKEGWENGKVVGGMAIPRSFQAIAGGMVPIRWPWYDINKNQHLCSVVNIGKNLLSQVMLPSKLILSKNGLKFDIKNLGLTDTPIWKHPHPIVVWMGVETPSQGAPDGPPQRNIGSVAAADDMVHAES</sequence>
<name>A0A0L6UZ24_9BASI</name>
<gene>
    <name evidence="2" type="ORF">VP01_3134g1</name>
</gene>
<keyword evidence="3" id="KW-1185">Reference proteome</keyword>
<reference evidence="2 3" key="1">
    <citation type="submission" date="2015-08" db="EMBL/GenBank/DDBJ databases">
        <title>Next Generation Sequencing and Analysis of the Genome of Puccinia sorghi L Schw, the Causal Agent of Maize Common Rust.</title>
        <authorList>
            <person name="Rochi L."/>
            <person name="Burguener G."/>
            <person name="Darino M."/>
            <person name="Turjanski A."/>
            <person name="Kreff E."/>
            <person name="Dieguez M.J."/>
            <person name="Sacco F."/>
        </authorList>
    </citation>
    <scope>NUCLEOTIDE SEQUENCE [LARGE SCALE GENOMIC DNA]</scope>
    <source>
        <strain evidence="2 3">RO10H11247</strain>
    </source>
</reference>
<dbReference type="AlphaFoldDB" id="A0A0L6UZ24"/>
<feature type="region of interest" description="Disordered" evidence="1">
    <location>
        <begin position="425"/>
        <end position="449"/>
    </location>
</feature>
<protein>
    <submittedName>
        <fullName evidence="2">Uncharacterized protein</fullName>
    </submittedName>
</protein>
<dbReference type="EMBL" id="LAVV01008096">
    <property type="protein sequence ID" value="KNZ53788.1"/>
    <property type="molecule type" value="Genomic_DNA"/>
</dbReference>
<dbReference type="Proteomes" id="UP000037035">
    <property type="component" value="Unassembled WGS sequence"/>
</dbReference>
<dbReference type="VEuPathDB" id="FungiDB:VP01_3134g1"/>